<organism evidence="3 4">
    <name type="scientific">Qipengyuania flava</name>
    <dbReference type="NCBI Taxonomy" id="192812"/>
    <lineage>
        <taxon>Bacteria</taxon>
        <taxon>Pseudomonadati</taxon>
        <taxon>Pseudomonadota</taxon>
        <taxon>Alphaproteobacteria</taxon>
        <taxon>Sphingomonadales</taxon>
        <taxon>Erythrobacteraceae</taxon>
        <taxon>Qipengyuania</taxon>
    </lineage>
</organism>
<accession>A0A5P6NE23</accession>
<dbReference type="GeneID" id="69697490"/>
<proteinExistence type="predicted"/>
<dbReference type="InterPro" id="IPR050807">
    <property type="entry name" value="TransReg_Diox_bact_type"/>
</dbReference>
<dbReference type="GO" id="GO:0003700">
    <property type="term" value="F:DNA-binding transcription factor activity"/>
    <property type="evidence" value="ECO:0007669"/>
    <property type="project" value="TreeGrafter"/>
</dbReference>
<dbReference type="CDD" id="cd00093">
    <property type="entry name" value="HTH_XRE"/>
    <property type="match status" value="1"/>
</dbReference>
<dbReference type="Pfam" id="PF13560">
    <property type="entry name" value="HTH_31"/>
    <property type="match status" value="1"/>
</dbReference>
<dbReference type="InterPro" id="IPR009875">
    <property type="entry name" value="PilZ_domain"/>
</dbReference>
<protein>
    <submittedName>
        <fullName evidence="3">Helix-turn-helix domain-containing protein</fullName>
    </submittedName>
</protein>
<evidence type="ECO:0000259" key="2">
    <source>
        <dbReference type="PROSITE" id="PS50943"/>
    </source>
</evidence>
<evidence type="ECO:0000313" key="4">
    <source>
        <dbReference type="Proteomes" id="UP000325385"/>
    </source>
</evidence>
<feature type="domain" description="HTH cro/C1-type" evidence="2">
    <location>
        <begin position="121"/>
        <end position="175"/>
    </location>
</feature>
<gene>
    <name evidence="3" type="ORF">D0Y83_09280</name>
</gene>
<dbReference type="PANTHER" id="PTHR46797:SF1">
    <property type="entry name" value="METHYLPHOSPHONATE SYNTHASE"/>
    <property type="match status" value="1"/>
</dbReference>
<dbReference type="GO" id="GO:0003677">
    <property type="term" value="F:DNA binding"/>
    <property type="evidence" value="ECO:0007669"/>
    <property type="project" value="UniProtKB-KW"/>
</dbReference>
<dbReference type="Proteomes" id="UP000325385">
    <property type="component" value="Chromosome"/>
</dbReference>
<keyword evidence="1" id="KW-0238">DNA-binding</keyword>
<dbReference type="Gene3D" id="2.40.10.220">
    <property type="entry name" value="predicted glycosyltransferase like domains"/>
    <property type="match status" value="1"/>
</dbReference>
<dbReference type="Gene3D" id="1.10.260.40">
    <property type="entry name" value="lambda repressor-like DNA-binding domains"/>
    <property type="match status" value="1"/>
</dbReference>
<dbReference type="EMBL" id="CP032228">
    <property type="protein sequence ID" value="QFI63443.1"/>
    <property type="molecule type" value="Genomic_DNA"/>
</dbReference>
<dbReference type="RefSeq" id="WP_067502868.1">
    <property type="nucleotide sequence ID" value="NZ_CP032228.1"/>
</dbReference>
<dbReference type="SMART" id="SM00530">
    <property type="entry name" value="HTH_XRE"/>
    <property type="match status" value="1"/>
</dbReference>
<dbReference type="SUPFAM" id="SSF47413">
    <property type="entry name" value="lambda repressor-like DNA-binding domains"/>
    <property type="match status" value="1"/>
</dbReference>
<dbReference type="Pfam" id="PF07238">
    <property type="entry name" value="PilZ"/>
    <property type="match status" value="1"/>
</dbReference>
<dbReference type="InterPro" id="IPR010982">
    <property type="entry name" value="Lambda_DNA-bd_dom_sf"/>
</dbReference>
<reference evidence="4" key="1">
    <citation type="submission" date="2018-09" db="EMBL/GenBank/DDBJ databases">
        <title>Nocardia yunnanensis sp. nov., an actinomycete isolated from a soil sample.</title>
        <authorList>
            <person name="Zhang J."/>
        </authorList>
    </citation>
    <scope>NUCLEOTIDE SEQUENCE [LARGE SCALE GENOMIC DNA]</scope>
    <source>
        <strain evidence="4">21-3</strain>
    </source>
</reference>
<dbReference type="InterPro" id="IPR001387">
    <property type="entry name" value="Cro/C1-type_HTH"/>
</dbReference>
<dbReference type="PROSITE" id="PS50943">
    <property type="entry name" value="HTH_CROC1"/>
    <property type="match status" value="1"/>
</dbReference>
<sequence>MFCGSISGRIQADTGTGRKEPRLTLNIAASLRQGEQSGNVQVLNISRSGLLLRTDFGPLDEQAITITIPNVGDIDGRIVWKSSDFVGCQFDRPLRRADLLAARIRYGGADVLGTEPMGSRIKRLREASGLSLVALAERVGTSKPTVWKWETGKMLPSRESFLRLCEVLRVGQVELAYGEADRMASQAPLPELSQGLPFEELVQRYRELIAHALECETDQVEIVIRNRSSD</sequence>
<dbReference type="GO" id="GO:0035438">
    <property type="term" value="F:cyclic-di-GMP binding"/>
    <property type="evidence" value="ECO:0007669"/>
    <property type="project" value="InterPro"/>
</dbReference>
<name>A0A5P6NE23_9SPHN</name>
<dbReference type="SUPFAM" id="SSF141371">
    <property type="entry name" value="PilZ domain-like"/>
    <property type="match status" value="1"/>
</dbReference>
<dbReference type="AlphaFoldDB" id="A0A5P6NE23"/>
<evidence type="ECO:0000256" key="1">
    <source>
        <dbReference type="ARBA" id="ARBA00023125"/>
    </source>
</evidence>
<dbReference type="GO" id="GO:0005829">
    <property type="term" value="C:cytosol"/>
    <property type="evidence" value="ECO:0007669"/>
    <property type="project" value="TreeGrafter"/>
</dbReference>
<evidence type="ECO:0000313" key="3">
    <source>
        <dbReference type="EMBL" id="QFI63443.1"/>
    </source>
</evidence>
<dbReference type="PANTHER" id="PTHR46797">
    <property type="entry name" value="HTH-TYPE TRANSCRIPTIONAL REGULATOR"/>
    <property type="match status" value="1"/>
</dbReference>